<proteinExistence type="predicted"/>
<dbReference type="Pfam" id="PF07727">
    <property type="entry name" value="RVT_2"/>
    <property type="match status" value="1"/>
</dbReference>
<sequence>MLSLVEKFEDLKTGLDNDTCINMIFQLLPPSYDSFVVNYNMNGLEKSVHELINMMIQYEATTHKSGPSVLIGEASTTEANGKRAGRWKSKKGKGKAVAATVHAPSAPIAPVEMGKGKEKVQGYQWSKERDIGRRSAHNSFQSRRLTKNEMILKIGNGKAVAAEAIGSVKLAISHLVRVVLNDCFYVPSIVKNIISIPVMDKEGVLVLLKSARVTQPLERCGFVGLTSQLNNDPKTYGEAISDIDSDKWLKAMKSKIDSMGSNQVWTLVDLSKGVKPVGYKWVYKCKLGANGEVITFKARLVAKGYTQRPGVDFEETYSHVAMAKSIRILLVIAAWYDYEYGRWT</sequence>
<comment type="caution">
    <text evidence="3">The sequence shown here is derived from an EMBL/GenBank/DDBJ whole genome shotgun (WGS) entry which is preliminary data.</text>
</comment>
<dbReference type="Pfam" id="PF22936">
    <property type="entry name" value="Pol_BBD"/>
    <property type="match status" value="1"/>
</dbReference>
<evidence type="ECO:0000313" key="3">
    <source>
        <dbReference type="EMBL" id="KAL0451246.1"/>
    </source>
</evidence>
<reference evidence="3" key="2">
    <citation type="journal article" date="2024" name="Plant">
        <title>Genomic evolution and insights into agronomic trait innovations of Sesamum species.</title>
        <authorList>
            <person name="Miao H."/>
            <person name="Wang L."/>
            <person name="Qu L."/>
            <person name="Liu H."/>
            <person name="Sun Y."/>
            <person name="Le M."/>
            <person name="Wang Q."/>
            <person name="Wei S."/>
            <person name="Zheng Y."/>
            <person name="Lin W."/>
            <person name="Duan Y."/>
            <person name="Cao H."/>
            <person name="Xiong S."/>
            <person name="Wang X."/>
            <person name="Wei L."/>
            <person name="Li C."/>
            <person name="Ma Q."/>
            <person name="Ju M."/>
            <person name="Zhao R."/>
            <person name="Li G."/>
            <person name="Mu C."/>
            <person name="Tian Q."/>
            <person name="Mei H."/>
            <person name="Zhang T."/>
            <person name="Gao T."/>
            <person name="Zhang H."/>
        </authorList>
    </citation>
    <scope>NUCLEOTIDE SEQUENCE</scope>
    <source>
        <strain evidence="3">KEN1</strain>
    </source>
</reference>
<evidence type="ECO:0000259" key="2">
    <source>
        <dbReference type="Pfam" id="PF22936"/>
    </source>
</evidence>
<dbReference type="InterPro" id="IPR054722">
    <property type="entry name" value="PolX-like_BBD"/>
</dbReference>
<accession>A0AAW2XE03</accession>
<dbReference type="InterPro" id="IPR013103">
    <property type="entry name" value="RVT_2"/>
</dbReference>
<name>A0AAW2XE03_9LAMI</name>
<organism evidence="3">
    <name type="scientific">Sesamum latifolium</name>
    <dbReference type="NCBI Taxonomy" id="2727402"/>
    <lineage>
        <taxon>Eukaryota</taxon>
        <taxon>Viridiplantae</taxon>
        <taxon>Streptophyta</taxon>
        <taxon>Embryophyta</taxon>
        <taxon>Tracheophyta</taxon>
        <taxon>Spermatophyta</taxon>
        <taxon>Magnoliopsida</taxon>
        <taxon>eudicotyledons</taxon>
        <taxon>Gunneridae</taxon>
        <taxon>Pentapetalae</taxon>
        <taxon>asterids</taxon>
        <taxon>lamiids</taxon>
        <taxon>Lamiales</taxon>
        <taxon>Pedaliaceae</taxon>
        <taxon>Sesamum</taxon>
    </lineage>
</organism>
<dbReference type="AlphaFoldDB" id="A0AAW2XE03"/>
<dbReference type="EMBL" id="JACGWN010000004">
    <property type="protein sequence ID" value="KAL0451246.1"/>
    <property type="molecule type" value="Genomic_DNA"/>
</dbReference>
<reference evidence="3" key="1">
    <citation type="submission" date="2020-06" db="EMBL/GenBank/DDBJ databases">
        <authorList>
            <person name="Li T."/>
            <person name="Hu X."/>
            <person name="Zhang T."/>
            <person name="Song X."/>
            <person name="Zhang H."/>
            <person name="Dai N."/>
            <person name="Sheng W."/>
            <person name="Hou X."/>
            <person name="Wei L."/>
        </authorList>
    </citation>
    <scope>NUCLEOTIDE SEQUENCE</scope>
    <source>
        <strain evidence="3">KEN1</strain>
        <tissue evidence="3">Leaf</tissue>
    </source>
</reference>
<gene>
    <name evidence="3" type="ORF">Slati_1102700</name>
</gene>
<evidence type="ECO:0000259" key="1">
    <source>
        <dbReference type="Pfam" id="PF07727"/>
    </source>
</evidence>
<protein>
    <submittedName>
        <fullName evidence="3">Retrovirus-related Pol polyprotein from transposon RE2</fullName>
    </submittedName>
</protein>
<feature type="domain" description="Retrovirus-related Pol polyprotein from transposon TNT 1-94-like beta-barrel" evidence="2">
    <location>
        <begin position="140"/>
        <end position="203"/>
    </location>
</feature>
<feature type="domain" description="Reverse transcriptase Ty1/copia-type" evidence="1">
    <location>
        <begin position="262"/>
        <end position="337"/>
    </location>
</feature>